<sequence length="47" mass="5699">MSYLVEPNEIGKAFAISSIAQKIFCRIFTLLRQYKIFWWEHGQYHSF</sequence>
<proteinExistence type="predicted"/>
<name>A0A1I7WHJ8_HETBA</name>
<evidence type="ECO:0000313" key="1">
    <source>
        <dbReference type="Proteomes" id="UP000095283"/>
    </source>
</evidence>
<evidence type="ECO:0000313" key="2">
    <source>
        <dbReference type="WBParaSite" id="Hba_04477"/>
    </source>
</evidence>
<reference evidence="2" key="1">
    <citation type="submission" date="2016-11" db="UniProtKB">
        <authorList>
            <consortium name="WormBaseParasite"/>
        </authorList>
    </citation>
    <scope>IDENTIFICATION</scope>
</reference>
<dbReference type="Proteomes" id="UP000095283">
    <property type="component" value="Unplaced"/>
</dbReference>
<dbReference type="AlphaFoldDB" id="A0A1I7WHJ8"/>
<organism evidence="1 2">
    <name type="scientific">Heterorhabditis bacteriophora</name>
    <name type="common">Entomopathogenic nematode worm</name>
    <dbReference type="NCBI Taxonomy" id="37862"/>
    <lineage>
        <taxon>Eukaryota</taxon>
        <taxon>Metazoa</taxon>
        <taxon>Ecdysozoa</taxon>
        <taxon>Nematoda</taxon>
        <taxon>Chromadorea</taxon>
        <taxon>Rhabditida</taxon>
        <taxon>Rhabditina</taxon>
        <taxon>Rhabditomorpha</taxon>
        <taxon>Strongyloidea</taxon>
        <taxon>Heterorhabditidae</taxon>
        <taxon>Heterorhabditis</taxon>
    </lineage>
</organism>
<protein>
    <submittedName>
        <fullName evidence="2">ABC transporter ATP-binding protein</fullName>
    </submittedName>
</protein>
<keyword evidence="1" id="KW-1185">Reference proteome</keyword>
<dbReference type="WBParaSite" id="Hba_04477">
    <property type="protein sequence ID" value="Hba_04477"/>
    <property type="gene ID" value="Hba_04477"/>
</dbReference>
<accession>A0A1I7WHJ8</accession>